<evidence type="ECO:0000313" key="1">
    <source>
        <dbReference type="EMBL" id="GHF55219.1"/>
    </source>
</evidence>
<keyword evidence="2" id="KW-1185">Reference proteome</keyword>
<name>A0A919B4W1_9ACTN</name>
<dbReference type="Proteomes" id="UP000638313">
    <property type="component" value="Unassembled WGS sequence"/>
</dbReference>
<accession>A0A919B4W1</accession>
<reference evidence="1" key="1">
    <citation type="journal article" date="2014" name="Int. J. Syst. Evol. Microbiol.">
        <title>Complete genome sequence of Corynebacterium casei LMG S-19264T (=DSM 44701T), isolated from a smear-ripened cheese.</title>
        <authorList>
            <consortium name="US DOE Joint Genome Institute (JGI-PGF)"/>
            <person name="Walter F."/>
            <person name="Albersmeier A."/>
            <person name="Kalinowski J."/>
            <person name="Ruckert C."/>
        </authorList>
    </citation>
    <scope>NUCLEOTIDE SEQUENCE</scope>
    <source>
        <strain evidence="1">JCM 4059</strain>
    </source>
</reference>
<gene>
    <name evidence="1" type="ORF">GCM10010218_40800</name>
</gene>
<dbReference type="EMBL" id="BNBD01000008">
    <property type="protein sequence ID" value="GHF55219.1"/>
    <property type="molecule type" value="Genomic_DNA"/>
</dbReference>
<sequence length="552" mass="55767">MTADDERLRPGVAVTPLRNGLHLRGRRGSVTLEGSTALPGLWRLLEGPLRAGEAEALLRQAEPGTPVRAALDTVFAQLRAHDLLMPAAAADAPDWLAASAADPATTAAALAAVRAEVTSGARGGALAGAVIRALARSGVTCTHAPGEDGLPDEAVLVRAWGPGREHAVAAGTTDDSGYVTAPGTPAQAQADATALTARLRTTPSPAGGVDSGVRTAGRPLRDVPASFVSLLAGAGAQRLLCAAGGMPDPAEEGDDPRLPAGVPAVLVATVRPGRAEYRAWAGGARVELRPARTLDEALRRVAVLGDERVGVLAAPEPGALRQLPVPLAACEVPGGTLLAGAPRLDLARLDAFCRAAELRLGGAGCAVGADPGHAWGRALRRAVPAPGGVPLPAAAWSGHPQARHGWTTLTERLGVTASVEVFPVGADGEVYQAVVCGARAVEATPGDAAAFALLGAIAARSAAEQGVTHRYLSTGDGSVAPLAAAGVTLAAWEDTGWTAGWLAGVARREAALHTALHRLTRLRTGPAPAPAGLAAHLTALGFTVLHTEESSK</sequence>
<evidence type="ECO:0000313" key="2">
    <source>
        <dbReference type="Proteomes" id="UP000638313"/>
    </source>
</evidence>
<organism evidence="1 2">
    <name type="scientific">Streptomyces mashuensis</name>
    <dbReference type="NCBI Taxonomy" id="33904"/>
    <lineage>
        <taxon>Bacteria</taxon>
        <taxon>Bacillati</taxon>
        <taxon>Actinomycetota</taxon>
        <taxon>Actinomycetes</taxon>
        <taxon>Kitasatosporales</taxon>
        <taxon>Streptomycetaceae</taxon>
        <taxon>Streptomyces</taxon>
    </lineage>
</organism>
<protein>
    <submittedName>
        <fullName evidence="1">Uncharacterized protein</fullName>
    </submittedName>
</protein>
<reference evidence="1" key="2">
    <citation type="submission" date="2020-09" db="EMBL/GenBank/DDBJ databases">
        <authorList>
            <person name="Sun Q."/>
            <person name="Ohkuma M."/>
        </authorList>
    </citation>
    <scope>NUCLEOTIDE SEQUENCE</scope>
    <source>
        <strain evidence="1">JCM 4059</strain>
    </source>
</reference>
<dbReference type="RefSeq" id="WP_190131088.1">
    <property type="nucleotide sequence ID" value="NZ_BNBD01000008.1"/>
</dbReference>
<proteinExistence type="predicted"/>
<dbReference type="AlphaFoldDB" id="A0A919B4W1"/>
<comment type="caution">
    <text evidence="1">The sequence shown here is derived from an EMBL/GenBank/DDBJ whole genome shotgun (WGS) entry which is preliminary data.</text>
</comment>